<dbReference type="PANTHER" id="PTHR11610">
    <property type="entry name" value="LIPASE"/>
    <property type="match status" value="1"/>
</dbReference>
<reference evidence="6 7" key="1">
    <citation type="journal article" date="2019" name="Commun. Biol.">
        <title>The bagworm genome reveals a unique fibroin gene that provides high tensile strength.</title>
        <authorList>
            <person name="Kono N."/>
            <person name="Nakamura H."/>
            <person name="Ohtoshi R."/>
            <person name="Tomita M."/>
            <person name="Numata K."/>
            <person name="Arakawa K."/>
        </authorList>
    </citation>
    <scope>NUCLEOTIDE SEQUENCE [LARGE SCALE GENOMIC DNA]</scope>
</reference>
<evidence type="ECO:0000313" key="6">
    <source>
        <dbReference type="EMBL" id="GBP24144.1"/>
    </source>
</evidence>
<name>A0A4C1UDY7_EUMVA</name>
<comment type="subcellular location">
    <subcellularLocation>
        <location evidence="1">Secreted</location>
    </subcellularLocation>
</comment>
<dbReference type="SUPFAM" id="SSF53474">
    <property type="entry name" value="alpha/beta-Hydrolases"/>
    <property type="match status" value="1"/>
</dbReference>
<gene>
    <name evidence="6" type="primary">liph-a</name>
    <name evidence="6" type="ORF">EVAR_10367_1</name>
</gene>
<dbReference type="InterPro" id="IPR000734">
    <property type="entry name" value="TAG_lipase"/>
</dbReference>
<comment type="similarity">
    <text evidence="2 4">Belongs to the AB hydrolase superfamily. Lipase family.</text>
</comment>
<keyword evidence="3" id="KW-0964">Secreted</keyword>
<feature type="domain" description="Lipase" evidence="5">
    <location>
        <begin position="156"/>
        <end position="399"/>
    </location>
</feature>
<dbReference type="Gene3D" id="3.40.50.1820">
    <property type="entry name" value="alpha/beta hydrolase"/>
    <property type="match status" value="1"/>
</dbReference>
<evidence type="ECO:0000256" key="2">
    <source>
        <dbReference type="ARBA" id="ARBA00010701"/>
    </source>
</evidence>
<evidence type="ECO:0000259" key="5">
    <source>
        <dbReference type="Pfam" id="PF00151"/>
    </source>
</evidence>
<dbReference type="Pfam" id="PF00151">
    <property type="entry name" value="Lipase"/>
    <property type="match status" value="1"/>
</dbReference>
<dbReference type="GO" id="GO:0016298">
    <property type="term" value="F:lipase activity"/>
    <property type="evidence" value="ECO:0007669"/>
    <property type="project" value="InterPro"/>
</dbReference>
<dbReference type="OrthoDB" id="199913at2759"/>
<dbReference type="InterPro" id="IPR029058">
    <property type="entry name" value="AB_hydrolase_fold"/>
</dbReference>
<sequence>MSKKIICTYLAAELLTIPNMLFSDGNVGFPVNNSGWHGLRFLTSYGTRSRCDYTPQLPTHKKMGISAEGTKAVTTLFYDIPYFALDNLLDIAFFKPVSIIKVSLFFTGPGVNKTAIITKHSLKYLGFIVQGLGSPFTAKRKRYGYYQMAELAKDPDVDFKRKTLIYVLGYTELAHYPIPWLLGKVYKDFGYNVIVLDINTYTTTYYPVASRLMRAVGLRTAEALLNLTKYGLNPKKLELIGVSLGGQTISFIAKNFYKLSGTKVSRLTGLDPAGPCFRNMGPEDRLDKSDADFVESVHTNIDGYGMAYPMGHVSYYVNGGEYQVNDIEVIPCMDLCSHIRSYIFWHTALKNPKKFVAIKCDSVQQARNYECYDRKPLEINYLGLFANKNKPGIYFLSTTYTFPYYLEMNGTKKEFNLWSQQALYNKEDVLRM</sequence>
<organism evidence="6 7">
    <name type="scientific">Eumeta variegata</name>
    <name type="common">Bagworm moth</name>
    <name type="synonym">Eumeta japonica</name>
    <dbReference type="NCBI Taxonomy" id="151549"/>
    <lineage>
        <taxon>Eukaryota</taxon>
        <taxon>Metazoa</taxon>
        <taxon>Ecdysozoa</taxon>
        <taxon>Arthropoda</taxon>
        <taxon>Hexapoda</taxon>
        <taxon>Insecta</taxon>
        <taxon>Pterygota</taxon>
        <taxon>Neoptera</taxon>
        <taxon>Endopterygota</taxon>
        <taxon>Lepidoptera</taxon>
        <taxon>Glossata</taxon>
        <taxon>Ditrysia</taxon>
        <taxon>Tineoidea</taxon>
        <taxon>Psychidae</taxon>
        <taxon>Oiketicinae</taxon>
        <taxon>Eumeta</taxon>
    </lineage>
</organism>
<dbReference type="GO" id="GO:0016042">
    <property type="term" value="P:lipid catabolic process"/>
    <property type="evidence" value="ECO:0007669"/>
    <property type="project" value="TreeGrafter"/>
</dbReference>
<dbReference type="InterPro" id="IPR013818">
    <property type="entry name" value="Lipase"/>
</dbReference>
<proteinExistence type="inferred from homology"/>
<accession>A0A4C1UDY7</accession>
<dbReference type="AlphaFoldDB" id="A0A4C1UDY7"/>
<dbReference type="EMBL" id="BGZK01000158">
    <property type="protein sequence ID" value="GBP24144.1"/>
    <property type="molecule type" value="Genomic_DNA"/>
</dbReference>
<dbReference type="GO" id="GO:0005615">
    <property type="term" value="C:extracellular space"/>
    <property type="evidence" value="ECO:0007669"/>
    <property type="project" value="TreeGrafter"/>
</dbReference>
<keyword evidence="7" id="KW-1185">Reference proteome</keyword>
<dbReference type="Proteomes" id="UP000299102">
    <property type="component" value="Unassembled WGS sequence"/>
</dbReference>
<evidence type="ECO:0000313" key="7">
    <source>
        <dbReference type="Proteomes" id="UP000299102"/>
    </source>
</evidence>
<comment type="caution">
    <text evidence="6">The sequence shown here is derived from an EMBL/GenBank/DDBJ whole genome shotgun (WGS) entry which is preliminary data.</text>
</comment>
<protein>
    <submittedName>
        <fullName evidence="6">Lipase member H-A</fullName>
    </submittedName>
</protein>
<evidence type="ECO:0000256" key="4">
    <source>
        <dbReference type="RuleBase" id="RU004262"/>
    </source>
</evidence>
<evidence type="ECO:0000256" key="1">
    <source>
        <dbReference type="ARBA" id="ARBA00004613"/>
    </source>
</evidence>
<dbReference type="STRING" id="151549.A0A4C1UDY7"/>
<dbReference type="PANTHER" id="PTHR11610:SF173">
    <property type="entry name" value="LIPASE DOMAIN-CONTAINING PROTEIN-RELATED"/>
    <property type="match status" value="1"/>
</dbReference>
<evidence type="ECO:0000256" key="3">
    <source>
        <dbReference type="ARBA" id="ARBA00022525"/>
    </source>
</evidence>
<dbReference type="GO" id="GO:0017171">
    <property type="term" value="F:serine hydrolase activity"/>
    <property type="evidence" value="ECO:0007669"/>
    <property type="project" value="TreeGrafter"/>
</dbReference>